<name>A0A158QWM0_NIPBR</name>
<protein>
    <submittedName>
        <fullName evidence="9">BED-type domain-containing protein</fullName>
    </submittedName>
</protein>
<dbReference type="WBParaSite" id="NBR_0000046601-mRNA-1">
    <property type="protein sequence ID" value="NBR_0000046601-mRNA-1"/>
    <property type="gene ID" value="NBR_0000046601"/>
</dbReference>
<sequence>MSLSEKTVWEFFTDLRGHGLAGVRCRFCHWVTNDRSPTTMKFHLKRKHDTGPGGLWAICEEKINSQAPANYAPRSKKSDDALLKALTNQRHQMQTFNPFTTNDSKIGTTSISASPTEDTYGSQENEGLSFSETLFLSKLNEGLSHNQKEEDGSSSSASGLICNSIATDSDLTFTFNSRRCGEYCFESNRKNGRMVVFGDAGAEIRVSQKIGDEEVSVETWRKSDWLQFCWAVRGTCVHFLKV</sequence>
<evidence type="ECO:0000259" key="6">
    <source>
        <dbReference type="PROSITE" id="PS50808"/>
    </source>
</evidence>
<dbReference type="Proteomes" id="UP000271162">
    <property type="component" value="Unassembled WGS sequence"/>
</dbReference>
<evidence type="ECO:0000256" key="5">
    <source>
        <dbReference type="SAM" id="MobiDB-lite"/>
    </source>
</evidence>
<evidence type="ECO:0000256" key="1">
    <source>
        <dbReference type="ARBA" id="ARBA00022723"/>
    </source>
</evidence>
<organism evidence="9">
    <name type="scientific">Nippostrongylus brasiliensis</name>
    <name type="common">Rat hookworm</name>
    <dbReference type="NCBI Taxonomy" id="27835"/>
    <lineage>
        <taxon>Eukaryota</taxon>
        <taxon>Metazoa</taxon>
        <taxon>Ecdysozoa</taxon>
        <taxon>Nematoda</taxon>
        <taxon>Chromadorea</taxon>
        <taxon>Rhabditida</taxon>
        <taxon>Rhabditina</taxon>
        <taxon>Rhabditomorpha</taxon>
        <taxon>Strongyloidea</taxon>
        <taxon>Heligmosomidae</taxon>
        <taxon>Nippostrongylus</taxon>
    </lineage>
</organism>
<evidence type="ECO:0000313" key="9">
    <source>
        <dbReference type="WBParaSite" id="NBR_0000046601-mRNA-1"/>
    </source>
</evidence>
<feature type="region of interest" description="Disordered" evidence="5">
    <location>
        <begin position="97"/>
        <end position="124"/>
    </location>
</feature>
<keyword evidence="2 4" id="KW-0863">Zinc-finger</keyword>
<feature type="domain" description="BED-type" evidence="6">
    <location>
        <begin position="3"/>
        <end position="55"/>
    </location>
</feature>
<reference evidence="9" key="1">
    <citation type="submission" date="2016-04" db="UniProtKB">
        <authorList>
            <consortium name="WormBaseParasite"/>
        </authorList>
    </citation>
    <scope>IDENTIFICATION</scope>
</reference>
<dbReference type="InterPro" id="IPR003656">
    <property type="entry name" value="Znf_BED"/>
</dbReference>
<dbReference type="GO" id="GO:0003677">
    <property type="term" value="F:DNA binding"/>
    <property type="evidence" value="ECO:0007669"/>
    <property type="project" value="InterPro"/>
</dbReference>
<keyword evidence="3" id="KW-0862">Zinc</keyword>
<accession>A0A158QWM0</accession>
<keyword evidence="1" id="KW-0479">Metal-binding</keyword>
<proteinExistence type="predicted"/>
<evidence type="ECO:0000256" key="3">
    <source>
        <dbReference type="ARBA" id="ARBA00022833"/>
    </source>
</evidence>
<evidence type="ECO:0000313" key="7">
    <source>
        <dbReference type="EMBL" id="VDL63117.1"/>
    </source>
</evidence>
<dbReference type="AlphaFoldDB" id="A0A158QWM0"/>
<dbReference type="STRING" id="27835.A0A158QWM0"/>
<evidence type="ECO:0000313" key="8">
    <source>
        <dbReference type="Proteomes" id="UP000271162"/>
    </source>
</evidence>
<keyword evidence="8" id="KW-1185">Reference proteome</keyword>
<evidence type="ECO:0000256" key="4">
    <source>
        <dbReference type="PROSITE-ProRule" id="PRU00027"/>
    </source>
</evidence>
<reference evidence="7 8" key="2">
    <citation type="submission" date="2018-11" db="EMBL/GenBank/DDBJ databases">
        <authorList>
            <consortium name="Pathogen Informatics"/>
        </authorList>
    </citation>
    <scope>NUCLEOTIDE SEQUENCE [LARGE SCALE GENOMIC DNA]</scope>
</reference>
<dbReference type="EMBL" id="UYSL01000201">
    <property type="protein sequence ID" value="VDL63117.1"/>
    <property type="molecule type" value="Genomic_DNA"/>
</dbReference>
<dbReference type="OMA" id="FNSRRCG"/>
<dbReference type="GO" id="GO:0008270">
    <property type="term" value="F:zinc ion binding"/>
    <property type="evidence" value="ECO:0007669"/>
    <property type="project" value="UniProtKB-KW"/>
</dbReference>
<evidence type="ECO:0000256" key="2">
    <source>
        <dbReference type="ARBA" id="ARBA00022771"/>
    </source>
</evidence>
<gene>
    <name evidence="7" type="ORF">NBR_LOCUS467</name>
</gene>
<dbReference type="PROSITE" id="PS50808">
    <property type="entry name" value="ZF_BED"/>
    <property type="match status" value="1"/>
</dbReference>